<dbReference type="Proteomes" id="UP000000346">
    <property type="component" value="Chromosome"/>
</dbReference>
<dbReference type="STRING" id="666510.ASAC_0118"/>
<accession>D9PZN8</accession>
<name>D9PZN8_ACIS3</name>
<dbReference type="PANTHER" id="PTHR43674:SF2">
    <property type="entry name" value="BETA-UREIDOPROPIONASE"/>
    <property type="match status" value="1"/>
</dbReference>
<sequence>MPLRIAVLHTRIRLGARRTNTKRFLELAAKAVSDHPVDILVLPAYPVTGPIVGYYPDQKVPSILKGFAERISESEMQLSPTLTMVSKVSEEYGVYVIAGPLVERAGPRLYLTTIVVGPNGRLIGKYRKVALTRKERESGLTPGKDVLVFEVGRTNVRVGVFVDEDINYPEVLRSLSYNGADVVIGAMLPFQSNFIRMRSEPSNGILTLDYEQVMELLDVRTRENGFSAVLVGGAVEGSNGLGYVAFMPTIMAEPENGVIKDRIRLFDDLDLPVYVEVDKAASREPKDFLYPLLRSLCRNSGAKGGEPEEEEL</sequence>
<dbReference type="EMBL" id="CP001742">
    <property type="protein sequence ID" value="ADL18526.1"/>
    <property type="molecule type" value="Genomic_DNA"/>
</dbReference>
<dbReference type="Gene3D" id="3.60.110.10">
    <property type="entry name" value="Carbon-nitrogen hydrolase"/>
    <property type="match status" value="1"/>
</dbReference>
<proteinExistence type="predicted"/>
<evidence type="ECO:0000259" key="2">
    <source>
        <dbReference type="PROSITE" id="PS50263"/>
    </source>
</evidence>
<organism evidence="3 4">
    <name type="scientific">Acidilobus saccharovorans (strain DSM 16705 / JCM 18335 / VKM B-2471 / 345-15)</name>
    <dbReference type="NCBI Taxonomy" id="666510"/>
    <lineage>
        <taxon>Archaea</taxon>
        <taxon>Thermoproteota</taxon>
        <taxon>Thermoprotei</taxon>
        <taxon>Acidilobales</taxon>
        <taxon>Acidilobaceae</taxon>
        <taxon>Acidilobus</taxon>
    </lineage>
</organism>
<dbReference type="InterPro" id="IPR050345">
    <property type="entry name" value="Aliph_Amidase/BUP"/>
</dbReference>
<dbReference type="eggNOG" id="arCOG00062">
    <property type="taxonomic scope" value="Archaea"/>
</dbReference>
<dbReference type="KEGG" id="asc:ASAC_0118"/>
<dbReference type="InterPro" id="IPR003010">
    <property type="entry name" value="C-N_Hydrolase"/>
</dbReference>
<feature type="domain" description="CN hydrolase" evidence="2">
    <location>
        <begin position="3"/>
        <end position="279"/>
    </location>
</feature>
<dbReference type="HOGENOM" id="CLU_890259_0_0_2"/>
<dbReference type="GeneID" id="9498332"/>
<dbReference type="PANTHER" id="PTHR43674">
    <property type="entry name" value="NITRILASE C965.09-RELATED"/>
    <property type="match status" value="1"/>
</dbReference>
<dbReference type="InParanoid" id="D9PZN8"/>
<keyword evidence="4" id="KW-1185">Reference proteome</keyword>
<evidence type="ECO:0000256" key="1">
    <source>
        <dbReference type="ARBA" id="ARBA00022801"/>
    </source>
</evidence>
<dbReference type="AlphaFoldDB" id="D9PZN8"/>
<keyword evidence="1 3" id="KW-0378">Hydrolase</keyword>
<dbReference type="InterPro" id="IPR036526">
    <property type="entry name" value="C-N_Hydrolase_sf"/>
</dbReference>
<reference evidence="3 4" key="1">
    <citation type="journal article" date="2010" name="Appl. Environ. Microbiol.">
        <title>The genome sequence of the crenarchaeon Acidilobus saccharovorans supports a new order, Acidilobales, and suggests an important ecological role in terrestrial acidic hot springs.</title>
        <authorList>
            <person name="Mardanov A.V."/>
            <person name="Svetlitchnyi V.A."/>
            <person name="Beletsky A.V."/>
            <person name="Prokofeva M.I."/>
            <person name="Bonch-Osmolovskaya E.A."/>
            <person name="Ravin N.V."/>
            <person name="Skryabin K.G."/>
        </authorList>
    </citation>
    <scope>NUCLEOTIDE SEQUENCE [LARGE SCALE GENOMIC DNA]</scope>
    <source>
        <strain evidence="4">DSM 16705 / JCM 18335 / VKM B-2471 / 345-15</strain>
    </source>
</reference>
<dbReference type="PROSITE" id="PS50263">
    <property type="entry name" value="CN_HYDROLASE"/>
    <property type="match status" value="1"/>
</dbReference>
<gene>
    <name evidence="3" type="ordered locus">ASAC_0118</name>
</gene>
<dbReference type="FunCoup" id="D9PZN8">
    <property type="interactions" value="43"/>
</dbReference>
<dbReference type="SUPFAM" id="SSF56317">
    <property type="entry name" value="Carbon-nitrogen hydrolase"/>
    <property type="match status" value="1"/>
</dbReference>
<dbReference type="CDD" id="cd07197">
    <property type="entry name" value="nitrilase"/>
    <property type="match status" value="1"/>
</dbReference>
<dbReference type="Pfam" id="PF00795">
    <property type="entry name" value="CN_hydrolase"/>
    <property type="match status" value="1"/>
</dbReference>
<dbReference type="GO" id="GO:0016811">
    <property type="term" value="F:hydrolase activity, acting on carbon-nitrogen (but not peptide) bonds, in linear amides"/>
    <property type="evidence" value="ECO:0007669"/>
    <property type="project" value="UniProtKB-ARBA"/>
</dbReference>
<evidence type="ECO:0000313" key="4">
    <source>
        <dbReference type="Proteomes" id="UP000000346"/>
    </source>
</evidence>
<dbReference type="RefSeq" id="WP_013266038.1">
    <property type="nucleotide sequence ID" value="NC_014374.1"/>
</dbReference>
<protein>
    <submittedName>
        <fullName evidence="3">Predicted amidohydrolase</fullName>
    </submittedName>
</protein>
<evidence type="ECO:0000313" key="3">
    <source>
        <dbReference type="EMBL" id="ADL18526.1"/>
    </source>
</evidence>